<dbReference type="RefSeq" id="WP_345720666.1">
    <property type="nucleotide sequence ID" value="NZ_BAABRU010000003.1"/>
</dbReference>
<reference evidence="1 2" key="1">
    <citation type="submission" date="2024-02" db="EMBL/GenBank/DDBJ databases">
        <title>Herpetosiphon gulosus NBRC 112829.</title>
        <authorList>
            <person name="Ichikawa N."/>
            <person name="Katano-Makiyama Y."/>
            <person name="Hidaka K."/>
        </authorList>
    </citation>
    <scope>NUCLEOTIDE SEQUENCE [LARGE SCALE GENOMIC DNA]</scope>
    <source>
        <strain evidence="1 2">NBRC 112829</strain>
    </source>
</reference>
<proteinExistence type="predicted"/>
<dbReference type="Proteomes" id="UP001428290">
    <property type="component" value="Unassembled WGS sequence"/>
</dbReference>
<gene>
    <name evidence="1" type="ORF">Hgul01_00811</name>
</gene>
<evidence type="ECO:0000313" key="1">
    <source>
        <dbReference type="EMBL" id="GAA5527029.1"/>
    </source>
</evidence>
<accession>A0ABP9WUZ1</accession>
<sequence>MPAYFLISAYNPQASIDDPIGSTNHADQLQINLFDYRHALIQAWPAISFNPQPEWALEWKLEPDGMEGRLWHAGHSLEIQVAGMLTAAFIVWHRHYIDSVYPLYLSRPPQRVCLELVGSTTTSTIQTWLDQSLAHYRRGA</sequence>
<evidence type="ECO:0008006" key="3">
    <source>
        <dbReference type="Google" id="ProtNLM"/>
    </source>
</evidence>
<organism evidence="1 2">
    <name type="scientific">Herpetosiphon gulosus</name>
    <dbReference type="NCBI Taxonomy" id="1973496"/>
    <lineage>
        <taxon>Bacteria</taxon>
        <taxon>Bacillati</taxon>
        <taxon>Chloroflexota</taxon>
        <taxon>Chloroflexia</taxon>
        <taxon>Herpetosiphonales</taxon>
        <taxon>Herpetosiphonaceae</taxon>
        <taxon>Herpetosiphon</taxon>
    </lineage>
</organism>
<protein>
    <recommendedName>
        <fullName evidence="3">DUF3293 domain-containing protein</fullName>
    </recommendedName>
</protein>
<comment type="caution">
    <text evidence="1">The sequence shown here is derived from an EMBL/GenBank/DDBJ whole genome shotgun (WGS) entry which is preliminary data.</text>
</comment>
<evidence type="ECO:0000313" key="2">
    <source>
        <dbReference type="Proteomes" id="UP001428290"/>
    </source>
</evidence>
<dbReference type="EMBL" id="BAABRU010000003">
    <property type="protein sequence ID" value="GAA5527029.1"/>
    <property type="molecule type" value="Genomic_DNA"/>
</dbReference>
<keyword evidence="2" id="KW-1185">Reference proteome</keyword>
<name>A0ABP9WUZ1_9CHLR</name>